<comment type="subunit">
    <text evidence="22">Component of the BAG6/BAT3 complex, also named BAT3 complex, at least composed of BAG6, UBL4A and GET4/TRC35. Interacts with GET4; the interaction is direct and localizes BAG6 in the cytosol. Interacts with UBL4A; the interaction is direct and required for UBL4A protein stability. Interacts with AIFM1. Interacts with HSPA2. Interacts with CTCFL. Interacts with p300/EP300. Interacts (via ubiquitin-like domain) with RNF126; required for BAG6-dependent ubiquitination of proteins mislocalized to the cytosol. Interacts (via ubiquitin-like domain) with SGTA; SGTA competes with RNF126 by binding the same region of BAG6, thereby promoting deubiquitination of BAG6-target proteins and rescuing them from degradation. Interacts with ricin A chain. Interacts with VCP and AMFR; both form the VCP/p97-AMFR/gp78 complex. Interacts with SYVN1. Interacts with USP13; the interaction is direct and may mediate UBL4A deubiquitination. Interacts with ZFAND2B. Interacts with KPNA2. Interacts with UBQLN4.</text>
</comment>
<dbReference type="FunFam" id="3.10.20.90:FF:000041">
    <property type="entry name" value="large proline-rich protein BAG6 isoform X1"/>
    <property type="match status" value="1"/>
</dbReference>
<dbReference type="InterPro" id="IPR000626">
    <property type="entry name" value="Ubiquitin-like_dom"/>
</dbReference>
<evidence type="ECO:0000259" key="24">
    <source>
        <dbReference type="PROSITE" id="PS50053"/>
    </source>
</evidence>
<comment type="function">
    <text evidence="1">Released extracellularly via exosomes, it is a ligand of the natural killer/NK cells receptor NCR3 and stimulates NK cells cytotoxicity. It may thereby trigger NK cells cytotoxicity against neighboring tumor cells and immature myeloid dendritic cells (DC).</text>
</comment>
<dbReference type="InterPro" id="IPR019954">
    <property type="entry name" value="Ubiquitin_CS"/>
</dbReference>
<evidence type="ECO:0000256" key="17">
    <source>
        <dbReference type="ARBA" id="ARBA00023186"/>
    </source>
</evidence>
<feature type="compositionally biased region" description="Polar residues" evidence="23">
    <location>
        <begin position="189"/>
        <end position="201"/>
    </location>
</feature>
<evidence type="ECO:0000256" key="11">
    <source>
        <dbReference type="ARBA" id="ARBA00022737"/>
    </source>
</evidence>
<dbReference type="InterPro" id="IPR029071">
    <property type="entry name" value="Ubiquitin-like_domsf"/>
</dbReference>
<feature type="region of interest" description="Disordered" evidence="23">
    <location>
        <begin position="456"/>
        <end position="523"/>
    </location>
</feature>
<feature type="compositionally biased region" description="Gly residues" evidence="23">
    <location>
        <begin position="678"/>
        <end position="688"/>
    </location>
</feature>
<keyword evidence="12" id="KW-0221">Differentiation</keyword>
<feature type="compositionally biased region" description="Pro residues" evidence="23">
    <location>
        <begin position="248"/>
        <end position="257"/>
    </location>
</feature>
<keyword evidence="15" id="KW-0744">Spermatogenesis</keyword>
<evidence type="ECO:0000256" key="12">
    <source>
        <dbReference type="ARBA" id="ARBA00022782"/>
    </source>
</evidence>
<evidence type="ECO:0000256" key="5">
    <source>
        <dbReference type="ARBA" id="ARBA00021614"/>
    </source>
</evidence>
<feature type="compositionally biased region" description="Basic and acidic residues" evidence="23">
    <location>
        <begin position="1050"/>
        <end position="1059"/>
    </location>
</feature>
<evidence type="ECO:0000256" key="13">
    <source>
        <dbReference type="ARBA" id="ARBA00022853"/>
    </source>
</evidence>
<dbReference type="GO" id="GO:0002376">
    <property type="term" value="P:immune system process"/>
    <property type="evidence" value="ECO:0007669"/>
    <property type="project" value="UniProtKB-KW"/>
</dbReference>
<dbReference type="GO" id="GO:0030154">
    <property type="term" value="P:cell differentiation"/>
    <property type="evidence" value="ECO:0007669"/>
    <property type="project" value="UniProtKB-KW"/>
</dbReference>
<evidence type="ECO:0000256" key="9">
    <source>
        <dbReference type="ARBA" id="ARBA00022553"/>
    </source>
</evidence>
<feature type="region of interest" description="Disordered" evidence="23">
    <location>
        <begin position="380"/>
        <end position="435"/>
    </location>
</feature>
<dbReference type="SUPFAM" id="SSF54236">
    <property type="entry name" value="Ubiquitin-like"/>
    <property type="match status" value="1"/>
</dbReference>
<dbReference type="PROSITE" id="PS00299">
    <property type="entry name" value="UBIQUITIN_1"/>
    <property type="match status" value="1"/>
</dbReference>
<keyword evidence="17" id="KW-0143">Chaperone</keyword>
<feature type="compositionally biased region" description="Low complexity" evidence="23">
    <location>
        <begin position="238"/>
        <end position="247"/>
    </location>
</feature>
<keyword evidence="16" id="KW-0007">Acetylation</keyword>
<keyword evidence="6" id="KW-0813">Transport</keyword>
<evidence type="ECO:0000256" key="20">
    <source>
        <dbReference type="ARBA" id="ARBA00030033"/>
    </source>
</evidence>
<dbReference type="GO" id="GO:0005829">
    <property type="term" value="C:cytosol"/>
    <property type="evidence" value="ECO:0007669"/>
    <property type="project" value="UniProtKB-SubCell"/>
</dbReference>
<dbReference type="Pfam" id="PF12057">
    <property type="entry name" value="BAG6"/>
    <property type="match status" value="1"/>
</dbReference>
<evidence type="ECO:0000256" key="21">
    <source>
        <dbReference type="ARBA" id="ARBA00046003"/>
    </source>
</evidence>
<feature type="region of interest" description="Disordered" evidence="23">
    <location>
        <begin position="939"/>
        <end position="1079"/>
    </location>
</feature>
<feature type="region of interest" description="Disordered" evidence="23">
    <location>
        <begin position="185"/>
        <end position="267"/>
    </location>
</feature>
<feature type="compositionally biased region" description="Low complexity" evidence="23">
    <location>
        <begin position="95"/>
        <end position="108"/>
    </location>
</feature>
<sequence>MEPNDSTSTTMEEPESLEVLVKTLDSQTRTFIVGAQMNVKEFKEHIAASVSIPSEKQRLIYQGRVLQDDKKLQEYNVGGKVIHLVERAPPQTQLPSGASSGTGSASATHGGGPPPGTRGPGASVHDRNANSYVMVGTFNLPSDGSAVDVHINMEQAPIQSEPRVRLVMAQHMIRDIQTLLSRMECRGGSQAQHSQPPSQMPTVAPEPVALSSQTSESVESEVPPREPMAAEEVEERASAQSPGLSPSGPAPAGPTPAPETNAPNHPSPAEYVEVLQELQRLESRLQPFLQRYYEVLGAAATTDYNNNQEGREEDQRLINLVGESLRLLGNTFVALSDLRCNLACAPPRHLHVVRPMSHYTTPMVLQQAAIPIQINVGTTVTMTGNGTRPPPTPNAEAPPPGPGQASSLAPSSTTVESSTEGAPPPGPAPPPAASHPRVIRISHQSVEPVVMMHMNIQDSGTQPGGVPSAPTGPLGPTGHGQTLGQQVPGFPTAPTRVVIARPTPPQSRPSHPGGPPVSGALPGAGLGTNASLAQMVSGLVGQLLMQPVLVAQGTPGMAPPPAPATASASAGTTNTATTAGPAPGGPAQPPPPQPSASDLQFSQLLGNLLGPAGPGAGGPGMTSPTITVAMPGVPAFLQGMTDFLQATQTAAPPAPPPPPPPPPPAPEQQTAPPPGSPPGGAGSPGGLGPESLPLEFFTSVVQGVLSSLLGSLGARAGSSESIAAFIQRLSGSSNIFEPGADGALGFFGALLSLLCQNFSMVDVVMLLHGHFQPLQRLQPQLRSFFHQHYLGGQEPTPGNIRTATHTLITGLEEYVRESFSLVQVQPGVDIIRTNLEFLQEQFNSIAAHVMHCTDSGFGARLLELCNQGLFECLALNLHCLGGQQMELAAVINGRIRRMSRGVNPSLVSWLTTMMGLRLQVVLEHMPVGPDAILRYVRRVGDPPQPLPEEPMEVQGSERTSPEPQRENASPAPGTTAEEAMSRGPPPAPEGGSRDEQDGAAAETEPWAAAVPPEWVPIIQQDIQSQRKVKPQPPLSDAYLSGMPAKRRKIRADIQKRLQEDPNYSPQRFPNAHRAFAEDP</sequence>
<feature type="compositionally biased region" description="Low complexity" evidence="23">
    <location>
        <begin position="999"/>
        <end position="1016"/>
    </location>
</feature>
<evidence type="ECO:0000256" key="15">
    <source>
        <dbReference type="ARBA" id="ARBA00022871"/>
    </source>
</evidence>
<feature type="region of interest" description="Disordered" evidence="23">
    <location>
        <begin position="87"/>
        <end position="126"/>
    </location>
</feature>
<organism evidence="25">
    <name type="scientific">Sus scrofa</name>
    <name type="common">Pig</name>
    <dbReference type="NCBI Taxonomy" id="9823"/>
    <lineage>
        <taxon>Eukaryota</taxon>
        <taxon>Metazoa</taxon>
        <taxon>Chordata</taxon>
        <taxon>Craniata</taxon>
        <taxon>Vertebrata</taxon>
        <taxon>Euteleostomi</taxon>
        <taxon>Mammalia</taxon>
        <taxon>Eutheria</taxon>
        <taxon>Laurasiatheria</taxon>
        <taxon>Artiodactyla</taxon>
        <taxon>Suina</taxon>
        <taxon>Suidae</taxon>
        <taxon>Sus</taxon>
    </lineage>
</organism>
<dbReference type="SMART" id="SM00213">
    <property type="entry name" value="UBQ"/>
    <property type="match status" value="1"/>
</dbReference>
<feature type="region of interest" description="Disordered" evidence="23">
    <location>
        <begin position="555"/>
        <end position="598"/>
    </location>
</feature>
<dbReference type="PROSITE" id="PS50053">
    <property type="entry name" value="UBIQUITIN_2"/>
    <property type="match status" value="1"/>
</dbReference>
<accession>A0A481D3M6</accession>
<feature type="compositionally biased region" description="Pro residues" evidence="23">
    <location>
        <begin position="652"/>
        <end position="677"/>
    </location>
</feature>
<keyword evidence="14" id="KW-0391">Immunity</keyword>
<evidence type="ECO:0000256" key="16">
    <source>
        <dbReference type="ARBA" id="ARBA00022990"/>
    </source>
</evidence>
<evidence type="ECO:0000256" key="10">
    <source>
        <dbReference type="ARBA" id="ARBA00022703"/>
    </source>
</evidence>
<keyword evidence="7" id="KW-0963">Cytoplasm</keyword>
<dbReference type="CDD" id="cd01809">
    <property type="entry name" value="Ubl_BAG6"/>
    <property type="match status" value="1"/>
</dbReference>
<dbReference type="InterPro" id="IPR021925">
    <property type="entry name" value="BAG6"/>
</dbReference>
<feature type="domain" description="Ubiquitin-like" evidence="24">
    <location>
        <begin position="17"/>
        <end position="77"/>
    </location>
</feature>
<feature type="compositionally biased region" description="Low complexity" evidence="23">
    <location>
        <begin position="564"/>
        <end position="581"/>
    </location>
</feature>
<evidence type="ECO:0000256" key="18">
    <source>
        <dbReference type="ARBA" id="ARBA00023242"/>
    </source>
</evidence>
<comment type="function">
    <text evidence="21">Involved in DNA damage-induced apoptosis: following DNA damage, accumulates in the nucleus and forms a complex with p300/EP300, enhancing p300/EP300-mediated p53/TP53 acetylation leading to increase p53/TP53 transcriptional activity. When nuclear, may also act as a component of some chromatin regulator complex that regulates histone 3 'Lys-4' dimethylation (H3K4me2).</text>
</comment>
<proteinExistence type="predicted"/>
<keyword evidence="13" id="KW-0156">Chromatin regulator</keyword>
<feature type="compositionally biased region" description="Pro residues" evidence="23">
    <location>
        <begin position="388"/>
        <end position="402"/>
    </location>
</feature>
<dbReference type="GO" id="GO:0005634">
    <property type="term" value="C:nucleus"/>
    <property type="evidence" value="ECO:0007669"/>
    <property type="project" value="UniProtKB-SubCell"/>
</dbReference>
<feature type="compositionally biased region" description="Low complexity" evidence="23">
    <location>
        <begin position="403"/>
        <end position="412"/>
    </location>
</feature>
<evidence type="ECO:0000256" key="22">
    <source>
        <dbReference type="ARBA" id="ARBA00046936"/>
    </source>
</evidence>
<keyword evidence="9" id="KW-0597">Phosphoprotein</keyword>
<evidence type="ECO:0000256" key="7">
    <source>
        <dbReference type="ARBA" id="ARBA00022490"/>
    </source>
</evidence>
<evidence type="ECO:0000256" key="1">
    <source>
        <dbReference type="ARBA" id="ARBA00002067"/>
    </source>
</evidence>
<keyword evidence="11" id="KW-0677">Repeat</keyword>
<evidence type="ECO:0000256" key="2">
    <source>
        <dbReference type="ARBA" id="ARBA00004123"/>
    </source>
</evidence>
<dbReference type="AlphaFoldDB" id="A0A481D3M6"/>
<dbReference type="Gene3D" id="3.10.20.90">
    <property type="entry name" value="Phosphatidylinositol 3-kinase Catalytic Subunit, Chain A, domain 1"/>
    <property type="match status" value="1"/>
</dbReference>
<feature type="compositionally biased region" description="Pro residues" evidence="23">
    <location>
        <begin position="422"/>
        <end position="433"/>
    </location>
</feature>
<evidence type="ECO:0000256" key="19">
    <source>
        <dbReference type="ARBA" id="ARBA00029739"/>
    </source>
</evidence>
<reference evidence="25" key="1">
    <citation type="journal article" date="2019" name="PeerJ">
        <title>Genes of the pig, Sus scrofa, reconstructed with EvidentialGene.</title>
        <authorList>
            <person name="Gilbert D.G."/>
        </authorList>
    </citation>
    <scope>NUCLEOTIDE SEQUENCE</scope>
</reference>
<keyword evidence="18" id="KW-0539">Nucleus</keyword>
<protein>
    <recommendedName>
        <fullName evidence="5">Large proline-rich protein BAG6</fullName>
    </recommendedName>
    <alternativeName>
        <fullName evidence="20">BCL2-associated athanogene 6</fullName>
    </alternativeName>
    <alternativeName>
        <fullName evidence="19">HLA-B-associated transcript 3</fullName>
    </alternativeName>
</protein>
<feature type="compositionally biased region" description="Pro residues" evidence="23">
    <location>
        <begin position="502"/>
        <end position="515"/>
    </location>
</feature>
<dbReference type="GO" id="GO:0006325">
    <property type="term" value="P:chromatin organization"/>
    <property type="evidence" value="ECO:0007669"/>
    <property type="project" value="UniProtKB-KW"/>
</dbReference>
<dbReference type="GO" id="GO:0007283">
    <property type="term" value="P:spermatogenesis"/>
    <property type="evidence" value="ECO:0007669"/>
    <property type="project" value="UniProtKB-KW"/>
</dbReference>
<evidence type="ECO:0000256" key="23">
    <source>
        <dbReference type="SAM" id="MobiDB-lite"/>
    </source>
</evidence>
<dbReference type="EMBL" id="DQIR01321287">
    <property type="protein sequence ID" value="HDC76761.1"/>
    <property type="molecule type" value="Transcribed_RNA"/>
</dbReference>
<keyword evidence="10" id="KW-0053">Apoptosis</keyword>
<evidence type="ECO:0000313" key="25">
    <source>
        <dbReference type="EMBL" id="HDC77156.1"/>
    </source>
</evidence>
<feature type="region of interest" description="Disordered" evidence="23">
    <location>
        <begin position="648"/>
        <end position="689"/>
    </location>
</feature>
<comment type="subcellular location">
    <subcellularLocation>
        <location evidence="3">Cytoplasm</location>
        <location evidence="3">Cytosol</location>
    </subcellularLocation>
    <subcellularLocation>
        <location evidence="2">Nucleus</location>
    </subcellularLocation>
    <subcellularLocation>
        <location evidence="4">Secreted</location>
        <location evidence="4">Extracellular exosome</location>
    </subcellularLocation>
</comment>
<name>A0A481D3M6_PIG</name>
<dbReference type="PANTHER" id="PTHR15204:SF0">
    <property type="entry name" value="LARGE PROLINE-RICH PROTEIN BAG6"/>
    <property type="match status" value="1"/>
</dbReference>
<dbReference type="PANTHER" id="PTHR15204">
    <property type="entry name" value="LARGE PROLINE-RICH PROTEIN BAG6"/>
    <property type="match status" value="1"/>
</dbReference>
<feature type="compositionally biased region" description="Pro residues" evidence="23">
    <location>
        <begin position="583"/>
        <end position="594"/>
    </location>
</feature>
<evidence type="ECO:0000256" key="8">
    <source>
        <dbReference type="ARBA" id="ARBA00022525"/>
    </source>
</evidence>
<dbReference type="GO" id="GO:0005576">
    <property type="term" value="C:extracellular region"/>
    <property type="evidence" value="ECO:0007669"/>
    <property type="project" value="UniProtKB-SubCell"/>
</dbReference>
<dbReference type="Pfam" id="PF00240">
    <property type="entry name" value="ubiquitin"/>
    <property type="match status" value="1"/>
</dbReference>
<dbReference type="EMBL" id="DQIR01321682">
    <property type="protein sequence ID" value="HDC77156.1"/>
    <property type="molecule type" value="Transcribed_RNA"/>
</dbReference>
<evidence type="ECO:0000256" key="6">
    <source>
        <dbReference type="ARBA" id="ARBA00022448"/>
    </source>
</evidence>
<evidence type="ECO:0000256" key="3">
    <source>
        <dbReference type="ARBA" id="ARBA00004514"/>
    </source>
</evidence>
<dbReference type="GO" id="GO:0006915">
    <property type="term" value="P:apoptotic process"/>
    <property type="evidence" value="ECO:0007669"/>
    <property type="project" value="UniProtKB-KW"/>
</dbReference>
<evidence type="ECO:0000256" key="4">
    <source>
        <dbReference type="ARBA" id="ARBA00004550"/>
    </source>
</evidence>
<evidence type="ECO:0000256" key="14">
    <source>
        <dbReference type="ARBA" id="ARBA00022859"/>
    </source>
</evidence>
<keyword evidence="8" id="KW-0964">Secreted</keyword>